<organism evidence="2 3">
    <name type="scientific">Nocardiopsis algeriensis</name>
    <dbReference type="NCBI Taxonomy" id="1478215"/>
    <lineage>
        <taxon>Bacteria</taxon>
        <taxon>Bacillati</taxon>
        <taxon>Actinomycetota</taxon>
        <taxon>Actinomycetes</taxon>
        <taxon>Streptosporangiales</taxon>
        <taxon>Nocardiopsidaceae</taxon>
        <taxon>Nocardiopsis</taxon>
    </lineage>
</organism>
<feature type="transmembrane region" description="Helical" evidence="1">
    <location>
        <begin position="12"/>
        <end position="31"/>
    </location>
</feature>
<keyword evidence="3" id="KW-1185">Reference proteome</keyword>
<keyword evidence="1" id="KW-0812">Transmembrane</keyword>
<feature type="transmembrane region" description="Helical" evidence="1">
    <location>
        <begin position="43"/>
        <end position="62"/>
    </location>
</feature>
<comment type="caution">
    <text evidence="2">The sequence shown here is derived from an EMBL/GenBank/DDBJ whole genome shotgun (WGS) entry which is preliminary data.</text>
</comment>
<evidence type="ECO:0000313" key="2">
    <source>
        <dbReference type="EMBL" id="MBB6118347.1"/>
    </source>
</evidence>
<evidence type="ECO:0000256" key="1">
    <source>
        <dbReference type="SAM" id="Phobius"/>
    </source>
</evidence>
<proteinExistence type="predicted"/>
<dbReference type="EMBL" id="JACHJO010000001">
    <property type="protein sequence ID" value="MBB6118347.1"/>
    <property type="molecule type" value="Genomic_DNA"/>
</dbReference>
<feature type="transmembrane region" description="Helical" evidence="1">
    <location>
        <begin position="82"/>
        <end position="104"/>
    </location>
</feature>
<evidence type="ECO:0000313" key="3">
    <source>
        <dbReference type="Proteomes" id="UP000536604"/>
    </source>
</evidence>
<feature type="transmembrane region" description="Helical" evidence="1">
    <location>
        <begin position="155"/>
        <end position="176"/>
    </location>
</feature>
<sequence>MVPPVQQSFPLLALLLVLLALQLLLGLGVAVSFSRPSHRSGGLVLAGGVVSVSALLIGLFRIADHVDDHLRLADGHVFPLPAAYNVLFGTVSSAAAVVLLLLALRRRGAGGTGAACLFLPAAVLTALVEVWRYLALVEQAQEIVHPSRALDMLSLAWAVGHCLLVCAGVLVLALGATRAR</sequence>
<keyword evidence="1" id="KW-1133">Transmembrane helix</keyword>
<dbReference type="RefSeq" id="WP_184286088.1">
    <property type="nucleotide sequence ID" value="NZ_JACHJO010000001.1"/>
</dbReference>
<keyword evidence="1" id="KW-0472">Membrane</keyword>
<protein>
    <submittedName>
        <fullName evidence="2">Uncharacterized protein</fullName>
    </submittedName>
</protein>
<gene>
    <name evidence="2" type="ORF">FHS13_000275</name>
</gene>
<accession>A0A841IHW2</accession>
<dbReference type="AlphaFoldDB" id="A0A841IHW2"/>
<reference evidence="2 3" key="1">
    <citation type="submission" date="2020-08" db="EMBL/GenBank/DDBJ databases">
        <title>Genomic Encyclopedia of Type Strains, Phase III (KMG-III): the genomes of soil and plant-associated and newly described type strains.</title>
        <authorList>
            <person name="Whitman W."/>
        </authorList>
    </citation>
    <scope>NUCLEOTIDE SEQUENCE [LARGE SCALE GENOMIC DNA]</scope>
    <source>
        <strain evidence="2 3">CECT 8712</strain>
    </source>
</reference>
<feature type="transmembrane region" description="Helical" evidence="1">
    <location>
        <begin position="116"/>
        <end position="135"/>
    </location>
</feature>
<name>A0A841IHW2_9ACTN</name>
<dbReference type="Proteomes" id="UP000536604">
    <property type="component" value="Unassembled WGS sequence"/>
</dbReference>